<organism evidence="1">
    <name type="scientific">bioreactor metagenome</name>
    <dbReference type="NCBI Taxonomy" id="1076179"/>
    <lineage>
        <taxon>unclassified sequences</taxon>
        <taxon>metagenomes</taxon>
        <taxon>ecological metagenomes</taxon>
    </lineage>
</organism>
<sequence>MELIYGFHDSCIKEIKYISGAYVNVDLSMRPVNEQRILRIIFQRQFKNPSALEIEFIGLKHFRMSPSDENYTCEILDAAMIFKDNYIYWCDSGYVSESDLDTYAGTLICASRVRWRSVDEYIGPEEVYIARK</sequence>
<dbReference type="EMBL" id="VSSQ01144264">
    <property type="protein sequence ID" value="MPN63988.1"/>
    <property type="molecule type" value="Genomic_DNA"/>
</dbReference>
<protein>
    <submittedName>
        <fullName evidence="1">Uncharacterized protein</fullName>
    </submittedName>
</protein>
<dbReference type="AlphaFoldDB" id="A0A645JJZ2"/>
<gene>
    <name evidence="1" type="ORF">SDC9_211757</name>
</gene>
<comment type="caution">
    <text evidence="1">The sequence shown here is derived from an EMBL/GenBank/DDBJ whole genome shotgun (WGS) entry which is preliminary data.</text>
</comment>
<accession>A0A645JJZ2</accession>
<evidence type="ECO:0000313" key="1">
    <source>
        <dbReference type="EMBL" id="MPN63988.1"/>
    </source>
</evidence>
<name>A0A645JJZ2_9ZZZZ</name>
<proteinExistence type="predicted"/>
<reference evidence="1" key="1">
    <citation type="submission" date="2019-08" db="EMBL/GenBank/DDBJ databases">
        <authorList>
            <person name="Kucharzyk K."/>
            <person name="Murdoch R.W."/>
            <person name="Higgins S."/>
            <person name="Loffler F."/>
        </authorList>
    </citation>
    <scope>NUCLEOTIDE SEQUENCE</scope>
</reference>